<gene>
    <name evidence="1" type="ORF">LOK82_07465</name>
    <name evidence="2" type="ORF">LOK82_07625</name>
    <name evidence="3" type="ORF">LOK82_07780</name>
</gene>
<dbReference type="EMBL" id="JAJKGN010000001">
    <property type="protein sequence ID" value="MDC6408533.1"/>
    <property type="molecule type" value="Genomic_DNA"/>
</dbReference>
<accession>A0AAW6HUP2</accession>
<dbReference type="RefSeq" id="WP_234499946.1">
    <property type="nucleotide sequence ID" value="NZ_CP090511.1"/>
</dbReference>
<reference evidence="2" key="1">
    <citation type="submission" date="2021-11" db="EMBL/GenBank/DDBJ databases">
        <authorList>
            <person name="Denance N."/>
            <person name="Briand M."/>
            <person name="Dupas E."/>
            <person name="Durand K."/>
            <person name="Legendre B."/>
            <person name="Cunty A."/>
            <person name="Donnadieu C."/>
            <person name="Lopez Roques C."/>
            <person name="Cesbron S."/>
            <person name="Jacques M.A."/>
        </authorList>
    </citation>
    <scope>NUCLEOTIDE SEQUENCE</scope>
    <source>
        <strain evidence="2">CFBP8070</strain>
    </source>
</reference>
<dbReference type="Proteomes" id="UP001220702">
    <property type="component" value="Unassembled WGS sequence"/>
</dbReference>
<evidence type="ECO:0000313" key="1">
    <source>
        <dbReference type="EMBL" id="MDC6408471.1"/>
    </source>
</evidence>
<dbReference type="EMBL" id="JAJKGN010000001">
    <property type="protein sequence ID" value="MDC6408471.1"/>
    <property type="molecule type" value="Genomic_DNA"/>
</dbReference>
<comment type="caution">
    <text evidence="2">The sequence shown here is derived from an EMBL/GenBank/DDBJ whole genome shotgun (WGS) entry which is preliminary data.</text>
</comment>
<dbReference type="AlphaFoldDB" id="A0AAW6HUP2"/>
<evidence type="ECO:0000313" key="2">
    <source>
        <dbReference type="EMBL" id="MDC6408503.1"/>
    </source>
</evidence>
<evidence type="ECO:0000313" key="3">
    <source>
        <dbReference type="EMBL" id="MDC6408533.1"/>
    </source>
</evidence>
<evidence type="ECO:0000313" key="4">
    <source>
        <dbReference type="Proteomes" id="UP001220702"/>
    </source>
</evidence>
<proteinExistence type="predicted"/>
<name>A0AAW6HUP2_XYLFS</name>
<dbReference type="EMBL" id="JAJKGN010000001">
    <property type="protein sequence ID" value="MDC6408503.1"/>
    <property type="molecule type" value="Genomic_DNA"/>
</dbReference>
<sequence length="115" mass="12474">MLEVVTRKPAEGMSFKSLSDQNEVSAASKVSVTDQEGASDASSGIGFLIAGIEKVLGDLIVAQRNFDTLGFRECDIGMFNRRRDITVCILDACSNLEFLVNKIRSVDISLVSKDV</sequence>
<organism evidence="2 4">
    <name type="scientific">Xylella fastidiosa subsp. multiplex</name>
    <dbReference type="NCBI Taxonomy" id="644357"/>
    <lineage>
        <taxon>Bacteria</taxon>
        <taxon>Pseudomonadati</taxon>
        <taxon>Pseudomonadota</taxon>
        <taxon>Gammaproteobacteria</taxon>
        <taxon>Lysobacterales</taxon>
        <taxon>Lysobacteraceae</taxon>
        <taxon>Xylella</taxon>
    </lineage>
</organism>
<protein>
    <submittedName>
        <fullName evidence="2">Uncharacterized protein</fullName>
    </submittedName>
</protein>
<reference evidence="2" key="2">
    <citation type="journal article" date="2023" name="Commun. Biol.">
        <title>Suspicions of two bridgehead invasions of Xylella fastidiosa subsp. multiplex in France.</title>
        <authorList>
            <person name="Dupas E."/>
            <person name="Durand K."/>
            <person name="Rieux A."/>
            <person name="Briand M."/>
            <person name="Pruvost O."/>
            <person name="Cunty A."/>
            <person name="Denance N."/>
            <person name="Donnadieu C."/>
            <person name="Legendre B."/>
            <person name="Lopez-Roques C."/>
            <person name="Cesbron S."/>
            <person name="Ravigne V."/>
            <person name="Jacques M.A."/>
        </authorList>
    </citation>
    <scope>NUCLEOTIDE SEQUENCE</scope>
    <source>
        <strain evidence="2">CFBP8070</strain>
    </source>
</reference>